<keyword evidence="3" id="KW-0378">Hydrolase</keyword>
<dbReference type="Gene3D" id="3.90.230.10">
    <property type="entry name" value="Creatinase/methionine aminopeptidase superfamily"/>
    <property type="match status" value="1"/>
</dbReference>
<dbReference type="Pfam" id="PF16189">
    <property type="entry name" value="Creatinase_N_2"/>
    <property type="match status" value="1"/>
</dbReference>
<dbReference type="InterPro" id="IPR029149">
    <property type="entry name" value="Creatin/AminoP/Spt16_N"/>
</dbReference>
<sequence>MFQQFTNTHSGKHGPERLAALREQMQTEGLDGFIVPRSDMFQGETVADCDDRLAWLTGFSGSAGYAIILADQAGVFVDGRYRLQVREQVEDCYTPIDWPEVTLRDWLEQNAAGKIIGFDAWLHPVNEIKTLRDNKADVELRAVDNLVDKIWTDRPAPPAAKFFAQPEEFAGESAASKRTRLAEGLREAGTTAAVITLPDSIAWLLNIRGEDVSHTPAPHAFAILHDTGRCDLFAREGKADEIMDHLGEDVAVLPFEGFEAALLQLSSPVLIDANSCPQIVAEALAGAEVETFEGRDPCVLPKALKNATELAGMQAAHDRDAIAMCRFLAWFEANSTSGITEIDVVKTLEGFRRDTNALRDISFDTISGAGPNGAVIHYRVTEETNRTLGTGELIVVDSGAQYQDGTTDITRTLAIGEAGADERHCYTQVLRGMVAVSRARFPVGVNGGHLDALARQFLWAEGMDYDHGTGHGVGAYLGVHEGPCGISRRAAQIPLQPGMVLSNEPGYYRNGAFGIRVENLIFVANVEGGIDAHRNLLGFETLTYVPFERKLIDKALLSKEEVAWIDAYHAKVLDKVGPHLDLPTRGWLSAACAPL</sequence>
<dbReference type="InterPro" id="IPR000994">
    <property type="entry name" value="Pept_M24"/>
</dbReference>
<keyword evidence="7" id="KW-0031">Aminopeptidase</keyword>
<feature type="domain" description="Creatinase N-terminal" evidence="5">
    <location>
        <begin position="17"/>
        <end position="149"/>
    </location>
</feature>
<dbReference type="Pfam" id="PF00557">
    <property type="entry name" value="Peptidase_M24"/>
    <property type="match status" value="1"/>
</dbReference>
<dbReference type="Proteomes" id="UP000709466">
    <property type="component" value="Unassembled WGS sequence"/>
</dbReference>
<dbReference type="GO" id="GO:0004177">
    <property type="term" value="F:aminopeptidase activity"/>
    <property type="evidence" value="ECO:0007669"/>
    <property type="project" value="UniProtKB-KW"/>
</dbReference>
<proteinExistence type="inferred from homology"/>
<keyword evidence="8" id="KW-1185">Reference proteome</keyword>
<feature type="domain" description="Peptidase M24" evidence="4">
    <location>
        <begin position="312"/>
        <end position="523"/>
    </location>
</feature>
<keyword evidence="2" id="KW-0479">Metal-binding</keyword>
<evidence type="ECO:0000259" key="6">
    <source>
        <dbReference type="Pfam" id="PF16188"/>
    </source>
</evidence>
<name>A0ABX0W0P9_9RHOB</name>
<dbReference type="CDD" id="cd01085">
    <property type="entry name" value="APP"/>
    <property type="match status" value="1"/>
</dbReference>
<dbReference type="InterPro" id="IPR036005">
    <property type="entry name" value="Creatinase/aminopeptidase-like"/>
</dbReference>
<dbReference type="PANTHER" id="PTHR43763:SF6">
    <property type="entry name" value="XAA-PRO AMINOPEPTIDASE 1"/>
    <property type="match status" value="1"/>
</dbReference>
<dbReference type="InterPro" id="IPR032416">
    <property type="entry name" value="Peptidase_M24_C"/>
</dbReference>
<dbReference type="PANTHER" id="PTHR43763">
    <property type="entry name" value="XAA-PRO AMINOPEPTIDASE 1"/>
    <property type="match status" value="1"/>
</dbReference>
<dbReference type="InterPro" id="IPR050422">
    <property type="entry name" value="X-Pro_aminopeptidase_P"/>
</dbReference>
<feature type="domain" description="Peptidase M24 C-terminal" evidence="6">
    <location>
        <begin position="536"/>
        <end position="595"/>
    </location>
</feature>
<dbReference type="RefSeq" id="WP_167637869.1">
    <property type="nucleotide sequence ID" value="NZ_JAATOP010000005.1"/>
</dbReference>
<dbReference type="SUPFAM" id="SSF55920">
    <property type="entry name" value="Creatinase/aminopeptidase"/>
    <property type="match status" value="1"/>
</dbReference>
<accession>A0ABX0W0P9</accession>
<dbReference type="EMBL" id="JAATOP010000005">
    <property type="protein sequence ID" value="NIY72477.1"/>
    <property type="molecule type" value="Genomic_DNA"/>
</dbReference>
<dbReference type="Gene3D" id="3.40.350.10">
    <property type="entry name" value="Creatinase/prolidase N-terminal domain"/>
    <property type="match status" value="2"/>
</dbReference>
<evidence type="ECO:0000313" key="8">
    <source>
        <dbReference type="Proteomes" id="UP000709466"/>
    </source>
</evidence>
<dbReference type="Pfam" id="PF01321">
    <property type="entry name" value="Creatinase_N"/>
    <property type="match status" value="1"/>
</dbReference>
<comment type="similarity">
    <text evidence="1">Belongs to the peptidase M24B family.</text>
</comment>
<evidence type="ECO:0000259" key="4">
    <source>
        <dbReference type="Pfam" id="PF00557"/>
    </source>
</evidence>
<dbReference type="InterPro" id="IPR033740">
    <property type="entry name" value="Pept_M24B"/>
</dbReference>
<organism evidence="7 8">
    <name type="scientific">Marivivens donghaensis</name>
    <dbReference type="NCBI Taxonomy" id="1699413"/>
    <lineage>
        <taxon>Bacteria</taxon>
        <taxon>Pseudomonadati</taxon>
        <taxon>Pseudomonadota</taxon>
        <taxon>Alphaproteobacteria</taxon>
        <taxon>Rhodobacterales</taxon>
        <taxon>Paracoccaceae</taxon>
        <taxon>Marivivens group</taxon>
        <taxon>Marivivens</taxon>
    </lineage>
</organism>
<reference evidence="7 8" key="1">
    <citation type="submission" date="2020-03" db="EMBL/GenBank/DDBJ databases">
        <title>Bacterial isolates of synthetic phycosphere.</title>
        <authorList>
            <person name="Fu H."/>
            <person name="Moran M.A."/>
        </authorList>
    </citation>
    <scope>NUCLEOTIDE SEQUENCE [LARGE SCALE GENOMIC DNA]</scope>
    <source>
        <strain evidence="7 8">HF1</strain>
    </source>
</reference>
<evidence type="ECO:0000256" key="2">
    <source>
        <dbReference type="ARBA" id="ARBA00022723"/>
    </source>
</evidence>
<dbReference type="SUPFAM" id="SSF53092">
    <property type="entry name" value="Creatinase/prolidase N-terminal domain"/>
    <property type="match status" value="1"/>
</dbReference>
<gene>
    <name evidence="7" type="ORF">HCZ30_08515</name>
</gene>
<evidence type="ECO:0000256" key="1">
    <source>
        <dbReference type="ARBA" id="ARBA00008766"/>
    </source>
</evidence>
<comment type="caution">
    <text evidence="7">The sequence shown here is derived from an EMBL/GenBank/DDBJ whole genome shotgun (WGS) entry which is preliminary data.</text>
</comment>
<evidence type="ECO:0000259" key="5">
    <source>
        <dbReference type="Pfam" id="PF01321"/>
    </source>
</evidence>
<evidence type="ECO:0000256" key="3">
    <source>
        <dbReference type="ARBA" id="ARBA00022801"/>
    </source>
</evidence>
<evidence type="ECO:0000313" key="7">
    <source>
        <dbReference type="EMBL" id="NIY72477.1"/>
    </source>
</evidence>
<dbReference type="Pfam" id="PF16188">
    <property type="entry name" value="Peptidase_M24_C"/>
    <property type="match status" value="1"/>
</dbReference>
<dbReference type="InterPro" id="IPR000587">
    <property type="entry name" value="Creatinase_N"/>
</dbReference>
<keyword evidence="7" id="KW-0645">Protease</keyword>
<protein>
    <submittedName>
        <fullName evidence="7">Aminopeptidase P family protein</fullName>
    </submittedName>
</protein>